<comment type="caution">
    <text evidence="1">The sequence shown here is derived from an EMBL/GenBank/DDBJ whole genome shotgun (WGS) entry which is preliminary data.</text>
</comment>
<sequence length="72" mass="8635">MYELWGKLIVDSRHSHVAHHKYTEKVIQEMTDEFPHLSNYDWGDKKYEEWAEKWLGIPISRSSSELVKNSDK</sequence>
<proteinExistence type="predicted"/>
<evidence type="ECO:0000313" key="1">
    <source>
        <dbReference type="EMBL" id="GAG13431.1"/>
    </source>
</evidence>
<dbReference type="EMBL" id="BARS01023680">
    <property type="protein sequence ID" value="GAG13431.1"/>
    <property type="molecule type" value="Genomic_DNA"/>
</dbReference>
<organism evidence="1">
    <name type="scientific">marine sediment metagenome</name>
    <dbReference type="NCBI Taxonomy" id="412755"/>
    <lineage>
        <taxon>unclassified sequences</taxon>
        <taxon>metagenomes</taxon>
        <taxon>ecological metagenomes</taxon>
    </lineage>
</organism>
<dbReference type="AlphaFoldDB" id="X0WL63"/>
<accession>X0WL63</accession>
<name>X0WL63_9ZZZZ</name>
<gene>
    <name evidence="1" type="ORF">S01H1_37689</name>
</gene>
<reference evidence="1" key="1">
    <citation type="journal article" date="2014" name="Front. Microbiol.">
        <title>High frequency of phylogenetically diverse reductive dehalogenase-homologous genes in deep subseafloor sedimentary metagenomes.</title>
        <authorList>
            <person name="Kawai M."/>
            <person name="Futagami T."/>
            <person name="Toyoda A."/>
            <person name="Takaki Y."/>
            <person name="Nishi S."/>
            <person name="Hori S."/>
            <person name="Arai W."/>
            <person name="Tsubouchi T."/>
            <person name="Morono Y."/>
            <person name="Uchiyama I."/>
            <person name="Ito T."/>
            <person name="Fujiyama A."/>
            <person name="Inagaki F."/>
            <person name="Takami H."/>
        </authorList>
    </citation>
    <scope>NUCLEOTIDE SEQUENCE</scope>
    <source>
        <strain evidence="1">Expedition CK06-06</strain>
    </source>
</reference>
<protein>
    <submittedName>
        <fullName evidence="1">Uncharacterized protein</fullName>
    </submittedName>
</protein>